<dbReference type="Gene3D" id="3.30.1490.480">
    <property type="entry name" value="Endolytic murein transglycosylase"/>
    <property type="match status" value="1"/>
</dbReference>
<gene>
    <name evidence="7" type="primary">mltG</name>
    <name evidence="8" type="ORF">LG52_439</name>
</gene>
<comment type="function">
    <text evidence="7">Functions as a peptidoglycan terminase that cleaves nascent peptidoglycan strands endolytically to terminate their elongation.</text>
</comment>
<dbReference type="AlphaFoldDB" id="A0A0D8BW90"/>
<keyword evidence="4 7" id="KW-0472">Membrane</keyword>
<keyword evidence="3 7" id="KW-1133">Transmembrane helix</keyword>
<evidence type="ECO:0000256" key="4">
    <source>
        <dbReference type="ARBA" id="ARBA00023136"/>
    </source>
</evidence>
<accession>A0A0D8BW90</accession>
<feature type="transmembrane region" description="Helical" evidence="7">
    <location>
        <begin position="17"/>
        <end position="40"/>
    </location>
</feature>
<dbReference type="OrthoDB" id="9814591at2"/>
<dbReference type="NCBIfam" id="TIGR00247">
    <property type="entry name" value="endolytic transglycosylase MltG"/>
    <property type="match status" value="1"/>
</dbReference>
<evidence type="ECO:0000256" key="3">
    <source>
        <dbReference type="ARBA" id="ARBA00022989"/>
    </source>
</evidence>
<keyword evidence="1 7" id="KW-1003">Cell membrane</keyword>
<dbReference type="Gene3D" id="3.30.160.60">
    <property type="entry name" value="Classic Zinc Finger"/>
    <property type="match status" value="1"/>
</dbReference>
<keyword evidence="6 7" id="KW-0961">Cell wall biogenesis/degradation</keyword>
<dbReference type="HAMAP" id="MF_02065">
    <property type="entry name" value="MltG"/>
    <property type="match status" value="1"/>
</dbReference>
<feature type="site" description="Important for catalytic activity" evidence="7">
    <location>
        <position position="248"/>
    </location>
</feature>
<dbReference type="InterPro" id="IPR003770">
    <property type="entry name" value="MLTG-like"/>
</dbReference>
<evidence type="ECO:0000256" key="1">
    <source>
        <dbReference type="ARBA" id="ARBA00022475"/>
    </source>
</evidence>
<dbReference type="RefSeq" id="WP_044730746.1">
    <property type="nucleotide sequence ID" value="NZ_JYBP01000003.1"/>
</dbReference>
<reference evidence="8 9" key="1">
    <citation type="submission" date="2015-01" db="EMBL/GenBank/DDBJ databases">
        <authorList>
            <person name="Filippidou S."/>
            <person name="Jeanneret N."/>
            <person name="Russel-Delif L."/>
            <person name="Junier T."/>
            <person name="Wunderlin T."/>
            <person name="Molina V."/>
            <person name="Johnson S.L."/>
            <person name="Davenport K.W."/>
            <person name="Chain P.S."/>
            <person name="Dorador C."/>
            <person name="Junier P."/>
        </authorList>
    </citation>
    <scope>NUCLEOTIDE SEQUENCE [LARGE SCALE GENOMIC DNA]</scope>
    <source>
        <strain evidence="8 9">Et7/4</strain>
    </source>
</reference>
<keyword evidence="5 7" id="KW-0456">Lyase</keyword>
<name>A0A0D8BW90_GEOKU</name>
<evidence type="ECO:0000313" key="9">
    <source>
        <dbReference type="Proteomes" id="UP000032522"/>
    </source>
</evidence>
<dbReference type="CDD" id="cd08010">
    <property type="entry name" value="MltG_like"/>
    <property type="match status" value="1"/>
</dbReference>
<dbReference type="GO" id="GO:0005886">
    <property type="term" value="C:plasma membrane"/>
    <property type="evidence" value="ECO:0007669"/>
    <property type="project" value="UniProtKB-SubCell"/>
</dbReference>
<organism evidence="8 9">
    <name type="scientific">Geobacillus kaustophilus</name>
    <dbReference type="NCBI Taxonomy" id="1462"/>
    <lineage>
        <taxon>Bacteria</taxon>
        <taxon>Bacillati</taxon>
        <taxon>Bacillota</taxon>
        <taxon>Bacilli</taxon>
        <taxon>Bacillales</taxon>
        <taxon>Anoxybacillaceae</taxon>
        <taxon>Geobacillus</taxon>
        <taxon>Geobacillus thermoleovorans group</taxon>
    </lineage>
</organism>
<comment type="similarity">
    <text evidence="7">Belongs to the transglycosylase MltG family.</text>
</comment>
<dbReference type="GO" id="GO:0008932">
    <property type="term" value="F:lytic endotransglycosylase activity"/>
    <property type="evidence" value="ECO:0007669"/>
    <property type="project" value="UniProtKB-UniRule"/>
</dbReference>
<evidence type="ECO:0000256" key="7">
    <source>
        <dbReference type="HAMAP-Rule" id="MF_02065"/>
    </source>
</evidence>
<comment type="subcellular location">
    <subcellularLocation>
        <location evidence="7">Cell membrane</location>
        <topology evidence="7">Single-pass membrane protein</topology>
    </subcellularLocation>
</comment>
<dbReference type="PANTHER" id="PTHR30518">
    <property type="entry name" value="ENDOLYTIC MUREIN TRANSGLYCOSYLASE"/>
    <property type="match status" value="1"/>
</dbReference>
<dbReference type="PATRIC" id="fig|1462.6.peg.561"/>
<dbReference type="EC" id="4.2.2.29" evidence="7"/>
<comment type="caution">
    <text evidence="8">The sequence shown here is derived from an EMBL/GenBank/DDBJ whole genome shotgun (WGS) entry which is preliminary data.</text>
</comment>
<evidence type="ECO:0000256" key="6">
    <source>
        <dbReference type="ARBA" id="ARBA00023316"/>
    </source>
</evidence>
<dbReference type="Proteomes" id="UP000032522">
    <property type="component" value="Unassembled WGS sequence"/>
</dbReference>
<dbReference type="EMBL" id="JYBP01000003">
    <property type="protein sequence ID" value="KJE28234.1"/>
    <property type="molecule type" value="Genomic_DNA"/>
</dbReference>
<evidence type="ECO:0000256" key="5">
    <source>
        <dbReference type="ARBA" id="ARBA00023239"/>
    </source>
</evidence>
<protein>
    <recommendedName>
        <fullName evidence="7">Endolytic murein transglycosylase</fullName>
        <ecNumber evidence="7">4.2.2.29</ecNumber>
    </recommendedName>
    <alternativeName>
        <fullName evidence="7">Peptidoglycan lytic transglycosylase</fullName>
    </alternativeName>
    <alternativeName>
        <fullName evidence="7">Peptidoglycan polymerization terminase</fullName>
    </alternativeName>
</protein>
<proteinExistence type="inferred from homology"/>
<dbReference type="PANTHER" id="PTHR30518:SF2">
    <property type="entry name" value="ENDOLYTIC MUREIN TRANSGLYCOSYLASE"/>
    <property type="match status" value="1"/>
</dbReference>
<evidence type="ECO:0000256" key="2">
    <source>
        <dbReference type="ARBA" id="ARBA00022692"/>
    </source>
</evidence>
<comment type="catalytic activity">
    <reaction evidence="7">
        <text>a peptidoglycan chain = a peptidoglycan chain with N-acetyl-1,6-anhydromuramyl-[peptide] at the reducing end + a peptidoglycan chain with N-acetylglucosamine at the non-reducing end.</text>
        <dbReference type="EC" id="4.2.2.29"/>
    </reaction>
</comment>
<keyword evidence="2 7" id="KW-0812">Transmembrane</keyword>
<dbReference type="GO" id="GO:0009252">
    <property type="term" value="P:peptidoglycan biosynthetic process"/>
    <property type="evidence" value="ECO:0007669"/>
    <property type="project" value="UniProtKB-UniRule"/>
</dbReference>
<sequence length="363" mass="40598">MKQNDFRAPEARLVRKIVLIVCAVLLAALVIAGASSFLYIRSALKPVDPDDRTPVHVSIPIGSSPAAIAEQLEQKRLIKSAAVFRLYVRWKNESGFQAGEYELTRAMPMARIIELLKTGKSLKIGLKLTVPEGSQLVQIADLIAAKTGYKQEQIMKLLNDRAYIERLMKMHPDLLTDDIFRKGIRYPLEGYLFPATYVFADENPTLSEIIEAMVAKTAAVLDTYKAAMKEKNMSPHQLLTMSSLIEEEATEKADREKIASVFYNRLHRGMPLQTDPTVLYALGEHKERVLYKDLQVNSPYNTYMHKGLPPGPIANAGVMSIEAALEPAATDYLYFLATPGGEVIFTKTLAEHNREKAKYIGKQ</sequence>
<dbReference type="GO" id="GO:0071555">
    <property type="term" value="P:cell wall organization"/>
    <property type="evidence" value="ECO:0007669"/>
    <property type="project" value="UniProtKB-KW"/>
</dbReference>
<evidence type="ECO:0000313" key="8">
    <source>
        <dbReference type="EMBL" id="KJE28234.1"/>
    </source>
</evidence>
<dbReference type="Pfam" id="PF02618">
    <property type="entry name" value="YceG"/>
    <property type="match status" value="1"/>
</dbReference>